<dbReference type="FunFam" id="1.10.10.10:FF:000014">
    <property type="entry name" value="Cullin 1"/>
    <property type="match status" value="1"/>
</dbReference>
<dbReference type="InterPro" id="IPR036390">
    <property type="entry name" value="WH_DNA-bd_sf"/>
</dbReference>
<dbReference type="EMBL" id="JH168393">
    <property type="protein sequence ID" value="EHB04065.1"/>
    <property type="molecule type" value="Genomic_DNA"/>
</dbReference>
<evidence type="ECO:0000313" key="5">
    <source>
        <dbReference type="Proteomes" id="UP000006813"/>
    </source>
</evidence>
<evidence type="ECO:0000313" key="4">
    <source>
        <dbReference type="EMBL" id="EHB04065.1"/>
    </source>
</evidence>
<evidence type="ECO:0000259" key="3">
    <source>
        <dbReference type="SMART" id="SM00884"/>
    </source>
</evidence>
<organism evidence="4 5">
    <name type="scientific">Heterocephalus glaber</name>
    <name type="common">Naked mole rat</name>
    <dbReference type="NCBI Taxonomy" id="10181"/>
    <lineage>
        <taxon>Eukaryota</taxon>
        <taxon>Metazoa</taxon>
        <taxon>Chordata</taxon>
        <taxon>Craniata</taxon>
        <taxon>Vertebrata</taxon>
        <taxon>Euteleostomi</taxon>
        <taxon>Mammalia</taxon>
        <taxon>Eutheria</taxon>
        <taxon>Euarchontoglires</taxon>
        <taxon>Glires</taxon>
        <taxon>Rodentia</taxon>
        <taxon>Hystricomorpha</taxon>
        <taxon>Bathyergidae</taxon>
        <taxon>Heterocephalus</taxon>
    </lineage>
</organism>
<sequence>MEQTRSEDWKMYLQAAIVRIMKARKLLWHNALLQEVISQSRARFNPGISMIKKCIKLLFDKQYIERSQASTNEYSSVA</sequence>
<dbReference type="Gene3D" id="1.10.10.10">
    <property type="entry name" value="Winged helix-like DNA-binding domain superfamily/Winged helix DNA-binding domain"/>
    <property type="match status" value="1"/>
</dbReference>
<feature type="domain" description="Cullin neddylation" evidence="3">
    <location>
        <begin position="5"/>
        <end position="72"/>
    </location>
</feature>
<dbReference type="InterPro" id="IPR019559">
    <property type="entry name" value="Cullin_neddylation_domain"/>
</dbReference>
<name>G5B454_HETGA</name>
<accession>G5B454</accession>
<dbReference type="InterPro" id="IPR045093">
    <property type="entry name" value="Cullin"/>
</dbReference>
<proteinExistence type="predicted"/>
<evidence type="ECO:0000256" key="1">
    <source>
        <dbReference type="ARBA" id="ARBA00022499"/>
    </source>
</evidence>
<reference evidence="4 5" key="1">
    <citation type="journal article" date="2011" name="Nature">
        <title>Genome sequencing reveals insights into physiology and longevity of the naked mole rat.</title>
        <authorList>
            <person name="Kim E.B."/>
            <person name="Fang X."/>
            <person name="Fushan A.A."/>
            <person name="Huang Z."/>
            <person name="Lobanov A.V."/>
            <person name="Han L."/>
            <person name="Marino S.M."/>
            <person name="Sun X."/>
            <person name="Turanov A.A."/>
            <person name="Yang P."/>
            <person name="Yim S.H."/>
            <person name="Zhao X."/>
            <person name="Kasaikina M.V."/>
            <person name="Stoletzki N."/>
            <person name="Peng C."/>
            <person name="Polak P."/>
            <person name="Xiong Z."/>
            <person name="Kiezun A."/>
            <person name="Zhu Y."/>
            <person name="Chen Y."/>
            <person name="Kryukov G.V."/>
            <person name="Zhang Q."/>
            <person name="Peshkin L."/>
            <person name="Yang L."/>
            <person name="Bronson R.T."/>
            <person name="Buffenstein R."/>
            <person name="Wang B."/>
            <person name="Han C."/>
            <person name="Li Q."/>
            <person name="Chen L."/>
            <person name="Zhao W."/>
            <person name="Sunyaev S.R."/>
            <person name="Park T.J."/>
            <person name="Zhang G."/>
            <person name="Wang J."/>
            <person name="Gladyshev V.N."/>
        </authorList>
    </citation>
    <scope>NUCLEOTIDE SEQUENCE [LARGE SCALE GENOMIC DNA]</scope>
</reference>
<dbReference type="PANTHER" id="PTHR11932">
    <property type="entry name" value="CULLIN"/>
    <property type="match status" value="1"/>
</dbReference>
<dbReference type="InParanoid" id="G5B454"/>
<gene>
    <name evidence="4" type="ORF">GW7_19016</name>
</gene>
<dbReference type="SUPFAM" id="SSF46785">
    <property type="entry name" value="Winged helix' DNA-binding domain"/>
    <property type="match status" value="1"/>
</dbReference>
<dbReference type="Pfam" id="PF10557">
    <property type="entry name" value="Cullin_Nedd8"/>
    <property type="match status" value="1"/>
</dbReference>
<evidence type="ECO:0000256" key="2">
    <source>
        <dbReference type="ARBA" id="ARBA00022843"/>
    </source>
</evidence>
<dbReference type="Proteomes" id="UP000006813">
    <property type="component" value="Unassembled WGS sequence"/>
</dbReference>
<dbReference type="InterPro" id="IPR036388">
    <property type="entry name" value="WH-like_DNA-bd_sf"/>
</dbReference>
<dbReference type="AlphaFoldDB" id="G5B454"/>
<protein>
    <submittedName>
        <fullName evidence="4">Cullin-2</fullName>
    </submittedName>
</protein>
<dbReference type="STRING" id="10181.G5B454"/>
<dbReference type="SMART" id="SM00884">
    <property type="entry name" value="Cullin_Nedd8"/>
    <property type="match status" value="1"/>
</dbReference>
<keyword evidence="2" id="KW-0832">Ubl conjugation</keyword>
<keyword evidence="1" id="KW-1017">Isopeptide bond</keyword>